<dbReference type="AlphaFoldDB" id="A0A7X0AVM2"/>
<gene>
    <name evidence="1" type="ORF">FHS74_001502</name>
</gene>
<organism evidence="1 2">
    <name type="scientific">Nitrospirillum iridis</name>
    <dbReference type="NCBI Taxonomy" id="765888"/>
    <lineage>
        <taxon>Bacteria</taxon>
        <taxon>Pseudomonadati</taxon>
        <taxon>Pseudomonadota</taxon>
        <taxon>Alphaproteobacteria</taxon>
        <taxon>Rhodospirillales</taxon>
        <taxon>Azospirillaceae</taxon>
        <taxon>Nitrospirillum</taxon>
    </lineage>
</organism>
<name>A0A7X0AVM2_9PROT</name>
<sequence length="75" mass="8313">MVKIYGADNKELMTVASISGEGDTLVIKGKIFGAMPMTAKLRPEEARALLRMLNFKLVLFLLRFLFKPAAKKAAK</sequence>
<keyword evidence="2" id="KW-1185">Reference proteome</keyword>
<dbReference type="EMBL" id="JACIIZ010000003">
    <property type="protein sequence ID" value="MBB6250957.1"/>
    <property type="molecule type" value="Genomic_DNA"/>
</dbReference>
<dbReference type="Proteomes" id="UP000539175">
    <property type="component" value="Unassembled WGS sequence"/>
</dbReference>
<protein>
    <submittedName>
        <fullName evidence="1">Uncharacterized protein</fullName>
    </submittedName>
</protein>
<evidence type="ECO:0000313" key="1">
    <source>
        <dbReference type="EMBL" id="MBB6250957.1"/>
    </source>
</evidence>
<dbReference type="RefSeq" id="WP_184799004.1">
    <property type="nucleotide sequence ID" value="NZ_JACIIZ010000003.1"/>
</dbReference>
<evidence type="ECO:0000313" key="2">
    <source>
        <dbReference type="Proteomes" id="UP000539175"/>
    </source>
</evidence>
<comment type="caution">
    <text evidence="1">The sequence shown here is derived from an EMBL/GenBank/DDBJ whole genome shotgun (WGS) entry which is preliminary data.</text>
</comment>
<reference evidence="1 2" key="1">
    <citation type="submission" date="2020-08" db="EMBL/GenBank/DDBJ databases">
        <title>Genomic Encyclopedia of Type Strains, Phase IV (KMG-IV): sequencing the most valuable type-strain genomes for metagenomic binning, comparative biology and taxonomic classification.</title>
        <authorList>
            <person name="Goeker M."/>
        </authorList>
    </citation>
    <scope>NUCLEOTIDE SEQUENCE [LARGE SCALE GENOMIC DNA]</scope>
    <source>
        <strain evidence="1 2">DSM 22198</strain>
    </source>
</reference>
<proteinExistence type="predicted"/>
<accession>A0A7X0AVM2</accession>